<name>A0A380WJT3_AMIAI</name>
<accession>A0A380WJT3</accession>
<reference evidence="2 3" key="1">
    <citation type="submission" date="2018-06" db="EMBL/GenBank/DDBJ databases">
        <authorList>
            <consortium name="Pathogen Informatics"/>
            <person name="Doyle S."/>
        </authorList>
    </citation>
    <scope>NUCLEOTIDE SEQUENCE [LARGE SCALE GENOMIC DNA]</scope>
    <source>
        <strain evidence="2 3">NCTC10684</strain>
    </source>
</reference>
<proteinExistence type="predicted"/>
<feature type="transmembrane region" description="Helical" evidence="1">
    <location>
        <begin position="21"/>
        <end position="48"/>
    </location>
</feature>
<protein>
    <submittedName>
        <fullName evidence="2">Uncharacterized protein</fullName>
    </submittedName>
</protein>
<evidence type="ECO:0000256" key="1">
    <source>
        <dbReference type="SAM" id="Phobius"/>
    </source>
</evidence>
<keyword evidence="1" id="KW-1133">Transmembrane helix</keyword>
<sequence>MSLLANHAPRYVRLMKQALPISLSATAWIALGLMVFAAASGLAFASWLDKDAGIFMSLVEAGMSWCF</sequence>
<dbReference type="EMBL" id="UFSM01000001">
    <property type="protein sequence ID" value="SUU89233.1"/>
    <property type="molecule type" value="Genomic_DNA"/>
</dbReference>
<dbReference type="AlphaFoldDB" id="A0A380WJT3"/>
<dbReference type="RefSeq" id="WP_131922436.1">
    <property type="nucleotide sequence ID" value="NZ_BAAAVY010000002.1"/>
</dbReference>
<evidence type="ECO:0000313" key="2">
    <source>
        <dbReference type="EMBL" id="SUU89233.1"/>
    </source>
</evidence>
<dbReference type="Proteomes" id="UP000254701">
    <property type="component" value="Unassembled WGS sequence"/>
</dbReference>
<keyword evidence="1" id="KW-0472">Membrane</keyword>
<gene>
    <name evidence="2" type="ORF">NCTC10684_02467</name>
</gene>
<organism evidence="2 3">
    <name type="scientific">Aminobacter aminovorans</name>
    <name type="common">Chelatobacter heintzii</name>
    <dbReference type="NCBI Taxonomy" id="83263"/>
    <lineage>
        <taxon>Bacteria</taxon>
        <taxon>Pseudomonadati</taxon>
        <taxon>Pseudomonadota</taxon>
        <taxon>Alphaproteobacteria</taxon>
        <taxon>Hyphomicrobiales</taxon>
        <taxon>Phyllobacteriaceae</taxon>
        <taxon>Aminobacter</taxon>
    </lineage>
</organism>
<keyword evidence="1" id="KW-0812">Transmembrane</keyword>
<evidence type="ECO:0000313" key="3">
    <source>
        <dbReference type="Proteomes" id="UP000254701"/>
    </source>
</evidence>